<comment type="similarity">
    <text evidence="3 21">Belongs to the HAD-like hydrolase superfamily. EYA family.</text>
</comment>
<evidence type="ECO:0000256" key="4">
    <source>
        <dbReference type="ARBA" id="ARBA00022473"/>
    </source>
</evidence>
<dbReference type="InterPro" id="IPR028472">
    <property type="entry name" value="EYA"/>
</dbReference>
<evidence type="ECO:0000256" key="11">
    <source>
        <dbReference type="ARBA" id="ARBA00022853"/>
    </source>
</evidence>
<evidence type="ECO:0000256" key="14">
    <source>
        <dbReference type="ARBA" id="ARBA00023159"/>
    </source>
</evidence>
<dbReference type="EC" id="3.1.3.48" evidence="21"/>
<dbReference type="GO" id="GO:0005737">
    <property type="term" value="C:cytoplasm"/>
    <property type="evidence" value="ECO:0007669"/>
    <property type="project" value="UniProtKB-SubCell"/>
</dbReference>
<keyword evidence="4" id="KW-0217">Developmental protein</keyword>
<dbReference type="GO" id="GO:0046872">
    <property type="term" value="F:metal ion binding"/>
    <property type="evidence" value="ECO:0007669"/>
    <property type="project" value="UniProtKB-KW"/>
</dbReference>
<feature type="compositionally biased region" description="Basic and acidic residues" evidence="22">
    <location>
        <begin position="260"/>
        <end position="269"/>
    </location>
</feature>
<evidence type="ECO:0000256" key="18">
    <source>
        <dbReference type="ARBA" id="ARBA00051722"/>
    </source>
</evidence>
<keyword evidence="11" id="KW-0156">Chromatin regulator</keyword>
<keyword evidence="12 21" id="KW-0904">Protein phosphatase</keyword>
<evidence type="ECO:0000256" key="19">
    <source>
        <dbReference type="PIRSR" id="PIRSR628472-1"/>
    </source>
</evidence>
<dbReference type="PANTHER" id="PTHR10190">
    <property type="entry name" value="EYES ABSENT"/>
    <property type="match status" value="1"/>
</dbReference>
<evidence type="ECO:0000256" key="21">
    <source>
        <dbReference type="RuleBase" id="RU362036"/>
    </source>
</evidence>
<keyword evidence="15" id="KW-0804">Transcription</keyword>
<dbReference type="FunFam" id="3.40.50.12350:FF:000002">
    <property type="entry name" value="Eyes absent homolog"/>
    <property type="match status" value="1"/>
</dbReference>
<evidence type="ECO:0000256" key="5">
    <source>
        <dbReference type="ARBA" id="ARBA00022490"/>
    </source>
</evidence>
<dbReference type="InterPro" id="IPR038102">
    <property type="entry name" value="EYA_dom_sf"/>
</dbReference>
<feature type="compositionally biased region" description="Basic and acidic residues" evidence="22">
    <location>
        <begin position="1"/>
        <end position="13"/>
    </location>
</feature>
<evidence type="ECO:0000256" key="7">
    <source>
        <dbReference type="ARBA" id="ARBA00022723"/>
    </source>
</evidence>
<dbReference type="Pfam" id="PF00702">
    <property type="entry name" value="Hydrolase"/>
    <property type="match status" value="1"/>
</dbReference>
<dbReference type="GO" id="GO:0045739">
    <property type="term" value="P:positive regulation of DNA repair"/>
    <property type="evidence" value="ECO:0007669"/>
    <property type="project" value="TreeGrafter"/>
</dbReference>
<keyword evidence="5" id="KW-0963">Cytoplasm</keyword>
<evidence type="ECO:0000256" key="17">
    <source>
        <dbReference type="ARBA" id="ARBA00023242"/>
    </source>
</evidence>
<accession>A0A7L1XXG7</accession>
<evidence type="ECO:0000256" key="8">
    <source>
        <dbReference type="ARBA" id="ARBA00022763"/>
    </source>
</evidence>
<keyword evidence="7 20" id="KW-0479">Metal-binding</keyword>
<feature type="region of interest" description="Disordered" evidence="22">
    <location>
        <begin position="220"/>
        <end position="286"/>
    </location>
</feature>
<evidence type="ECO:0000256" key="15">
    <source>
        <dbReference type="ARBA" id="ARBA00023163"/>
    </source>
</evidence>
<comment type="caution">
    <text evidence="23">The sequence shown here is derived from an EMBL/GenBank/DDBJ whole genome shotgun (WGS) entry which is preliminary data.</text>
</comment>
<gene>
    <name evidence="23" type="primary">Eya3</name>
    <name evidence="23" type="ORF">THIORB_R11116</name>
</gene>
<name>A0A7L1XXG7_9AVES</name>
<dbReference type="OrthoDB" id="167668at2759"/>
<proteinExistence type="inferred from homology"/>
<evidence type="ECO:0000313" key="23">
    <source>
        <dbReference type="EMBL" id="NXP13468.1"/>
    </source>
</evidence>
<dbReference type="GO" id="GO:0006281">
    <property type="term" value="P:DNA repair"/>
    <property type="evidence" value="ECO:0007669"/>
    <property type="project" value="UniProtKB-KW"/>
</dbReference>
<feature type="binding site" evidence="20">
    <location>
        <position position="527"/>
    </location>
    <ligand>
        <name>Mg(2+)</name>
        <dbReference type="ChEBI" id="CHEBI:18420"/>
    </ligand>
</feature>
<dbReference type="Proteomes" id="UP000565698">
    <property type="component" value="Unassembled WGS sequence"/>
</dbReference>
<keyword evidence="9 21" id="KW-0378">Hydrolase</keyword>
<dbReference type="CDD" id="cd02601">
    <property type="entry name" value="HAD_Eya"/>
    <property type="match status" value="1"/>
</dbReference>
<evidence type="ECO:0000256" key="22">
    <source>
        <dbReference type="SAM" id="MobiDB-lite"/>
    </source>
</evidence>
<evidence type="ECO:0000256" key="13">
    <source>
        <dbReference type="ARBA" id="ARBA00023015"/>
    </source>
</evidence>
<evidence type="ECO:0000256" key="20">
    <source>
        <dbReference type="PIRSR" id="PIRSR628472-2"/>
    </source>
</evidence>
<reference evidence="23 24" key="1">
    <citation type="submission" date="2019-09" db="EMBL/GenBank/DDBJ databases">
        <title>Bird 10,000 Genomes (B10K) Project - Family phase.</title>
        <authorList>
            <person name="Zhang G."/>
        </authorList>
    </citation>
    <scope>NUCLEOTIDE SEQUENCE [LARGE SCALE GENOMIC DNA]</scope>
    <source>
        <strain evidence="23">B10K-DU-002-47</strain>
        <tissue evidence="23">Muscle</tissue>
    </source>
</reference>
<evidence type="ECO:0000256" key="6">
    <source>
        <dbReference type="ARBA" id="ARBA00022553"/>
    </source>
</evidence>
<dbReference type="AlphaFoldDB" id="A0A7L1XXG7"/>
<dbReference type="Gene3D" id="3.40.50.12350">
    <property type="match status" value="1"/>
</dbReference>
<dbReference type="GO" id="GO:0006325">
    <property type="term" value="P:chromatin organization"/>
    <property type="evidence" value="ECO:0007669"/>
    <property type="project" value="UniProtKB-KW"/>
</dbReference>
<sequence>VKKAKMQESREQSLSHMSNTEVSDQKPESSSLGSNLPMSSEIMTCTDYIPRSSNDYTSQMYSAKSYAHILSVPVSETMSPYPGQTQYQALQQSQPYTIYPQTTQTYGLPPFGALWPGMKPESGLIQTPSTSQHSVLTCTTGLTTSQPSPAHYSYSIEASTTNASPVSTSSTVVNISTSAVATISQEYPTYTILGQSQYQTCYPSSGFGVVTPAESSTESSALATATYPTEKPNAMVPTRTVQRHSSGDASPSPSLSRATASKELDEQTRKNMSGKNRGKRKADTSSSQDSELERVFLWDLDETIIIFHSLLTGSYAQKYGKDPTLVIGSGLSMEEMIFEVADTHLFFNDLEECDQVHIEDVASDDNGQDLSNYNFSTDGFSGSGSNANHSSSVGVQGGVDWMRKLAFRYRRVREIYDKYKTNVGGLLSPQKREALQRLRTDIEVLTDSWLETALKSLLLIQSRKNCVNILITTTQLVPALAKVLLYGLGEVFPIENIYSATKIGKESCFERIVSRFGKKVTYVVIGDGRDEEIAAKQHNMPFWRITNHADLVSLHQALELDFL</sequence>
<evidence type="ECO:0000256" key="12">
    <source>
        <dbReference type="ARBA" id="ARBA00022912"/>
    </source>
</evidence>
<dbReference type="SFLD" id="SFLDG01129">
    <property type="entry name" value="C1.5:_HAD__Beta-PGM__Phosphata"/>
    <property type="match status" value="1"/>
</dbReference>
<keyword evidence="16" id="KW-0234">DNA repair</keyword>
<comment type="subcellular location">
    <subcellularLocation>
        <location evidence="2">Cytoplasm</location>
    </subcellularLocation>
    <subcellularLocation>
        <location evidence="1">Nucleus</location>
    </subcellularLocation>
</comment>
<dbReference type="GO" id="GO:0030154">
    <property type="term" value="P:cell differentiation"/>
    <property type="evidence" value="ECO:0007669"/>
    <property type="project" value="TreeGrafter"/>
</dbReference>
<feature type="non-terminal residue" evidence="23">
    <location>
        <position position="563"/>
    </location>
</feature>
<evidence type="ECO:0000256" key="3">
    <source>
        <dbReference type="ARBA" id="ARBA00010501"/>
    </source>
</evidence>
<keyword evidence="6" id="KW-0597">Phosphoprotein</keyword>
<keyword evidence="8" id="KW-0227">DNA damage</keyword>
<comment type="catalytic activity">
    <reaction evidence="18 21">
        <text>O-phospho-L-tyrosyl-[protein] + H2O = L-tyrosyl-[protein] + phosphate</text>
        <dbReference type="Rhea" id="RHEA:10684"/>
        <dbReference type="Rhea" id="RHEA-COMP:10136"/>
        <dbReference type="Rhea" id="RHEA-COMP:20101"/>
        <dbReference type="ChEBI" id="CHEBI:15377"/>
        <dbReference type="ChEBI" id="CHEBI:43474"/>
        <dbReference type="ChEBI" id="CHEBI:46858"/>
        <dbReference type="ChEBI" id="CHEBI:61978"/>
        <dbReference type="EC" id="3.1.3.48"/>
    </reaction>
</comment>
<dbReference type="PANTHER" id="PTHR10190:SF5">
    <property type="entry name" value="EYES ABSENT HOMOLOG 3"/>
    <property type="match status" value="1"/>
</dbReference>
<protein>
    <recommendedName>
        <fullName evidence="21">Eyes absent homolog</fullName>
        <ecNumber evidence="21">3.1.3.48</ecNumber>
    </recommendedName>
</protein>
<feature type="compositionally biased region" description="Low complexity" evidence="22">
    <location>
        <begin position="247"/>
        <end position="256"/>
    </location>
</feature>
<dbReference type="NCBIfam" id="TIGR01658">
    <property type="entry name" value="EYA-cons_domain"/>
    <property type="match status" value="1"/>
</dbReference>
<keyword evidence="17" id="KW-0539">Nucleus</keyword>
<feature type="compositionally biased region" description="Low complexity" evidence="22">
    <location>
        <begin position="29"/>
        <end position="38"/>
    </location>
</feature>
<dbReference type="GO" id="GO:0004725">
    <property type="term" value="F:protein tyrosine phosphatase activity"/>
    <property type="evidence" value="ECO:0007669"/>
    <property type="project" value="UniProtKB-EC"/>
</dbReference>
<evidence type="ECO:0000256" key="16">
    <source>
        <dbReference type="ARBA" id="ARBA00023204"/>
    </source>
</evidence>
<dbReference type="InterPro" id="IPR042577">
    <property type="entry name" value="EYA_dom_metazoan"/>
</dbReference>
<feature type="active site" description="Proton donor" evidence="19">
    <location>
        <position position="301"/>
    </location>
</feature>
<feature type="binding site" evidence="20">
    <location>
        <position position="299"/>
    </location>
    <ligand>
        <name>Mg(2+)</name>
        <dbReference type="ChEBI" id="CHEBI:18420"/>
    </ligand>
</feature>
<dbReference type="GO" id="GO:2001240">
    <property type="term" value="P:negative regulation of extrinsic apoptotic signaling pathway in absence of ligand"/>
    <property type="evidence" value="ECO:0007669"/>
    <property type="project" value="TreeGrafter"/>
</dbReference>
<dbReference type="EMBL" id="VXBW01006947">
    <property type="protein sequence ID" value="NXP13468.1"/>
    <property type="molecule type" value="Genomic_DNA"/>
</dbReference>
<feature type="non-terminal residue" evidence="23">
    <location>
        <position position="1"/>
    </location>
</feature>
<feature type="region of interest" description="Disordered" evidence="22">
    <location>
        <begin position="1"/>
        <end position="38"/>
    </location>
</feature>
<keyword evidence="10 20" id="KW-0460">Magnesium</keyword>
<dbReference type="InterPro" id="IPR006545">
    <property type="entry name" value="EYA_dom"/>
</dbReference>
<dbReference type="SFLD" id="SFLDS00003">
    <property type="entry name" value="Haloacid_Dehalogenase"/>
    <property type="match status" value="1"/>
</dbReference>
<keyword evidence="24" id="KW-1185">Reference proteome</keyword>
<evidence type="ECO:0000256" key="9">
    <source>
        <dbReference type="ARBA" id="ARBA00022801"/>
    </source>
</evidence>
<feature type="active site" description="Nucleophile" evidence="19">
    <location>
        <position position="299"/>
    </location>
</feature>
<keyword evidence="14" id="KW-0010">Activator</keyword>
<keyword evidence="13 21" id="KW-0805">Transcription regulation</keyword>
<evidence type="ECO:0000256" key="2">
    <source>
        <dbReference type="ARBA" id="ARBA00004496"/>
    </source>
</evidence>
<evidence type="ECO:0000256" key="1">
    <source>
        <dbReference type="ARBA" id="ARBA00004123"/>
    </source>
</evidence>
<evidence type="ECO:0000256" key="10">
    <source>
        <dbReference type="ARBA" id="ARBA00022842"/>
    </source>
</evidence>
<comment type="cofactor">
    <cofactor evidence="20 21">
        <name>Mg(2+)</name>
        <dbReference type="ChEBI" id="CHEBI:18420"/>
    </cofactor>
    <text evidence="20 21">Binds 1 Mg(2+) ion per subunit.</text>
</comment>
<dbReference type="GO" id="GO:0005634">
    <property type="term" value="C:nucleus"/>
    <property type="evidence" value="ECO:0007669"/>
    <property type="project" value="UniProtKB-SubCell"/>
</dbReference>
<feature type="binding site" evidence="20">
    <location>
        <position position="301"/>
    </location>
    <ligand>
        <name>Mg(2+)</name>
        <dbReference type="ChEBI" id="CHEBI:18420"/>
    </ligand>
</feature>
<evidence type="ECO:0000313" key="24">
    <source>
        <dbReference type="Proteomes" id="UP000565698"/>
    </source>
</evidence>
<organism evidence="23 24">
    <name type="scientific">Thinocorus orbignyianus</name>
    <dbReference type="NCBI Taxonomy" id="161742"/>
    <lineage>
        <taxon>Eukaryota</taxon>
        <taxon>Metazoa</taxon>
        <taxon>Chordata</taxon>
        <taxon>Craniata</taxon>
        <taxon>Vertebrata</taxon>
        <taxon>Euteleostomi</taxon>
        <taxon>Archelosauria</taxon>
        <taxon>Archosauria</taxon>
        <taxon>Dinosauria</taxon>
        <taxon>Saurischia</taxon>
        <taxon>Theropoda</taxon>
        <taxon>Coelurosauria</taxon>
        <taxon>Aves</taxon>
        <taxon>Neognathae</taxon>
        <taxon>Neoaves</taxon>
        <taxon>Aequornithes</taxon>
        <taxon>Ciconiiformes</taxon>
        <taxon>Thinocoridae</taxon>
        <taxon>Thinocorus</taxon>
    </lineage>
</organism>